<evidence type="ECO:0000256" key="15">
    <source>
        <dbReference type="ARBA" id="ARBA00023002"/>
    </source>
</evidence>
<dbReference type="InterPro" id="IPR016166">
    <property type="entry name" value="FAD-bd_PCMH"/>
</dbReference>
<feature type="active site" evidence="20">
    <location>
        <position position="164"/>
    </location>
</feature>
<dbReference type="STRING" id="318161.Sden_0153"/>
<evidence type="ECO:0000256" key="14">
    <source>
        <dbReference type="ARBA" id="ARBA00022984"/>
    </source>
</evidence>
<reference evidence="22 23" key="1">
    <citation type="submission" date="2006-03" db="EMBL/GenBank/DDBJ databases">
        <title>Complete sequence of Shewanella denitrificans OS217.</title>
        <authorList>
            <consortium name="US DOE Joint Genome Institute"/>
            <person name="Copeland A."/>
            <person name="Lucas S."/>
            <person name="Lapidus A."/>
            <person name="Barry K."/>
            <person name="Detter J.C."/>
            <person name="Glavina del Rio T."/>
            <person name="Hammon N."/>
            <person name="Israni S."/>
            <person name="Dalin E."/>
            <person name="Tice H."/>
            <person name="Pitluck S."/>
            <person name="Brettin T."/>
            <person name="Bruce D."/>
            <person name="Han C."/>
            <person name="Tapia R."/>
            <person name="Gilna P."/>
            <person name="Kiss H."/>
            <person name="Schmutz J."/>
            <person name="Larimer F."/>
            <person name="Land M."/>
            <person name="Hauser L."/>
            <person name="Kyrpides N."/>
            <person name="Lykidis A."/>
            <person name="Richardson P."/>
        </authorList>
    </citation>
    <scope>NUCLEOTIDE SEQUENCE [LARGE SCALE GENOMIC DNA]</scope>
    <source>
        <strain evidence="23">OS217 / ATCC BAA-1090 / DSM 15013</strain>
    </source>
</reference>
<dbReference type="AlphaFoldDB" id="Q12SX6"/>
<evidence type="ECO:0000256" key="7">
    <source>
        <dbReference type="ARBA" id="ARBA00015188"/>
    </source>
</evidence>
<feature type="domain" description="FAD-binding PCMH-type" evidence="21">
    <location>
        <begin position="18"/>
        <end position="188"/>
    </location>
</feature>
<dbReference type="SUPFAM" id="SSF56194">
    <property type="entry name" value="Uridine diphospho-N-Acetylenolpyruvylglucosamine reductase, MurB, C-terminal domain"/>
    <property type="match status" value="1"/>
</dbReference>
<dbReference type="Gene3D" id="3.90.78.10">
    <property type="entry name" value="UDP-N-acetylenolpyruvoylglucosamine reductase, C-terminal domain"/>
    <property type="match status" value="1"/>
</dbReference>
<dbReference type="PROSITE" id="PS51387">
    <property type="entry name" value="FAD_PCMH"/>
    <property type="match status" value="1"/>
</dbReference>
<evidence type="ECO:0000313" key="22">
    <source>
        <dbReference type="EMBL" id="ABE53450.1"/>
    </source>
</evidence>
<dbReference type="Gene3D" id="3.30.465.10">
    <property type="match status" value="1"/>
</dbReference>
<dbReference type="InterPro" id="IPR011601">
    <property type="entry name" value="MurB_C"/>
</dbReference>
<evidence type="ECO:0000256" key="8">
    <source>
        <dbReference type="ARBA" id="ARBA00022490"/>
    </source>
</evidence>
<dbReference type="RefSeq" id="WP_011494619.1">
    <property type="nucleotide sequence ID" value="NC_007954.1"/>
</dbReference>
<dbReference type="NCBIfam" id="TIGR00179">
    <property type="entry name" value="murB"/>
    <property type="match status" value="1"/>
</dbReference>
<dbReference type="PANTHER" id="PTHR21071:SF4">
    <property type="entry name" value="UDP-N-ACETYLENOLPYRUVOYLGLUCOSAMINE REDUCTASE"/>
    <property type="match status" value="1"/>
</dbReference>
<evidence type="ECO:0000256" key="5">
    <source>
        <dbReference type="ARBA" id="ARBA00010485"/>
    </source>
</evidence>
<dbReference type="InterPro" id="IPR003170">
    <property type="entry name" value="MurB"/>
</dbReference>
<dbReference type="PANTHER" id="PTHR21071">
    <property type="entry name" value="UDP-N-ACETYLENOLPYRUVOYLGLUCOSAMINE REDUCTASE"/>
    <property type="match status" value="1"/>
</dbReference>
<dbReference type="Proteomes" id="UP000001982">
    <property type="component" value="Chromosome"/>
</dbReference>
<protein>
    <recommendedName>
        <fullName evidence="7 20">UDP-N-acetylenolpyruvoylglucosamine reductase</fullName>
        <ecNumber evidence="6 20">1.3.1.98</ecNumber>
    </recommendedName>
    <alternativeName>
        <fullName evidence="18 20">UDP-N-acetylmuramate dehydrogenase</fullName>
    </alternativeName>
</protein>
<dbReference type="GO" id="GO:0071555">
    <property type="term" value="P:cell wall organization"/>
    <property type="evidence" value="ECO:0007669"/>
    <property type="project" value="UniProtKB-KW"/>
</dbReference>
<accession>Q12SX6</accession>
<dbReference type="Pfam" id="PF01565">
    <property type="entry name" value="FAD_binding_4"/>
    <property type="match status" value="1"/>
</dbReference>
<evidence type="ECO:0000256" key="3">
    <source>
        <dbReference type="ARBA" id="ARBA00004496"/>
    </source>
</evidence>
<dbReference type="EMBL" id="CP000302">
    <property type="protein sequence ID" value="ABE53450.1"/>
    <property type="molecule type" value="Genomic_DNA"/>
</dbReference>
<keyword evidence="12 20" id="KW-0521">NADP</keyword>
<dbReference type="GO" id="GO:0009252">
    <property type="term" value="P:peptidoglycan biosynthetic process"/>
    <property type="evidence" value="ECO:0007669"/>
    <property type="project" value="UniProtKB-UniRule"/>
</dbReference>
<sequence length="342" mass="37517">MTVSEPWHSLKMHNTLGLAQTCHTLLEARTTEQLIQLSQQAFDGAKPMLVLGGGSNLVFTDDFDGVVIQVLSKGIAVTQDEDYFYLSVQAGESWHGLVEYCLAHNMPGLENLALIPGTVGAAPIQNVGAYGVEFNQVCDWVEYQDLTTATLIRLDNAACEFDYRESIFKQQLKNRAVITQLQIKLAKHWQPVLNYGPLQHLVADSVTPQDVFDCVCQVRQEKLPDPQVIGNVGSFFKNPLISAQQYLELMKQHSDIVGYAQEDGQIKLAAAWLIDQAGLKGMSVGGAAVHKAQALVLINQDNATGEHICDLAKKVMAEVEAKFGVKLAAEPRIMGRQGEISL</sequence>
<evidence type="ECO:0000256" key="2">
    <source>
        <dbReference type="ARBA" id="ARBA00003921"/>
    </source>
</evidence>
<keyword evidence="16 20" id="KW-0131">Cell cycle</keyword>
<dbReference type="InterPro" id="IPR016169">
    <property type="entry name" value="FAD-bd_PCMH_sub2"/>
</dbReference>
<comment type="similarity">
    <text evidence="5 20">Belongs to the MurB family.</text>
</comment>
<evidence type="ECO:0000256" key="12">
    <source>
        <dbReference type="ARBA" id="ARBA00022857"/>
    </source>
</evidence>
<dbReference type="Gene3D" id="3.30.43.10">
    <property type="entry name" value="Uridine Diphospho-n-acetylenolpyruvylglucosamine Reductase, domain 2"/>
    <property type="match status" value="1"/>
</dbReference>
<dbReference type="InterPro" id="IPR036318">
    <property type="entry name" value="FAD-bd_PCMH-like_sf"/>
</dbReference>
<dbReference type="HOGENOM" id="CLU_035304_0_0_6"/>
<evidence type="ECO:0000256" key="16">
    <source>
        <dbReference type="ARBA" id="ARBA00023306"/>
    </source>
</evidence>
<evidence type="ECO:0000313" key="23">
    <source>
        <dbReference type="Proteomes" id="UP000001982"/>
    </source>
</evidence>
<comment type="function">
    <text evidence="2 20">Cell wall formation.</text>
</comment>
<keyword evidence="13 20" id="KW-0133">Cell shape</keyword>
<feature type="active site" description="Proton donor" evidence="20">
    <location>
        <position position="234"/>
    </location>
</feature>
<keyword evidence="14 20" id="KW-0573">Peptidoglycan synthesis</keyword>
<evidence type="ECO:0000256" key="10">
    <source>
        <dbReference type="ARBA" id="ARBA00022630"/>
    </source>
</evidence>
<keyword evidence="9 20" id="KW-0132">Cell division</keyword>
<gene>
    <name evidence="20" type="primary">murB</name>
    <name evidence="22" type="ordered locus">Sden_0153</name>
</gene>
<comment type="cofactor">
    <cofactor evidence="1 20">
        <name>FAD</name>
        <dbReference type="ChEBI" id="CHEBI:57692"/>
    </cofactor>
</comment>
<evidence type="ECO:0000256" key="18">
    <source>
        <dbReference type="ARBA" id="ARBA00031026"/>
    </source>
</evidence>
<dbReference type="GO" id="GO:0008360">
    <property type="term" value="P:regulation of cell shape"/>
    <property type="evidence" value="ECO:0007669"/>
    <property type="project" value="UniProtKB-KW"/>
</dbReference>
<evidence type="ECO:0000256" key="20">
    <source>
        <dbReference type="HAMAP-Rule" id="MF_00037"/>
    </source>
</evidence>
<keyword evidence="23" id="KW-1185">Reference proteome</keyword>
<evidence type="ECO:0000256" key="4">
    <source>
        <dbReference type="ARBA" id="ARBA00004752"/>
    </source>
</evidence>
<dbReference type="UniPathway" id="UPA00219"/>
<dbReference type="GO" id="GO:0051301">
    <property type="term" value="P:cell division"/>
    <property type="evidence" value="ECO:0007669"/>
    <property type="project" value="UniProtKB-KW"/>
</dbReference>
<evidence type="ECO:0000256" key="6">
    <source>
        <dbReference type="ARBA" id="ARBA00012518"/>
    </source>
</evidence>
<feature type="active site" evidence="20">
    <location>
        <position position="330"/>
    </location>
</feature>
<keyword evidence="15 20" id="KW-0560">Oxidoreductase</keyword>
<evidence type="ECO:0000256" key="17">
    <source>
        <dbReference type="ARBA" id="ARBA00023316"/>
    </source>
</evidence>
<dbReference type="KEGG" id="sdn:Sden_0153"/>
<dbReference type="NCBIfam" id="NF010478">
    <property type="entry name" value="PRK13903.1"/>
    <property type="match status" value="1"/>
</dbReference>
<comment type="catalytic activity">
    <reaction evidence="19 20">
        <text>UDP-N-acetyl-alpha-D-muramate + NADP(+) = UDP-N-acetyl-3-O-(1-carboxyvinyl)-alpha-D-glucosamine + NADPH + H(+)</text>
        <dbReference type="Rhea" id="RHEA:12248"/>
        <dbReference type="ChEBI" id="CHEBI:15378"/>
        <dbReference type="ChEBI" id="CHEBI:57783"/>
        <dbReference type="ChEBI" id="CHEBI:58349"/>
        <dbReference type="ChEBI" id="CHEBI:68483"/>
        <dbReference type="ChEBI" id="CHEBI:70757"/>
        <dbReference type="EC" id="1.3.1.98"/>
    </reaction>
</comment>
<dbReference type="InterPro" id="IPR036635">
    <property type="entry name" value="MurB_C_sf"/>
</dbReference>
<evidence type="ECO:0000256" key="1">
    <source>
        <dbReference type="ARBA" id="ARBA00001974"/>
    </source>
</evidence>
<dbReference type="OrthoDB" id="9804753at2"/>
<evidence type="ECO:0000256" key="9">
    <source>
        <dbReference type="ARBA" id="ARBA00022618"/>
    </source>
</evidence>
<dbReference type="InterPro" id="IPR016167">
    <property type="entry name" value="FAD-bd_PCMH_sub1"/>
</dbReference>
<organism evidence="22 23">
    <name type="scientific">Shewanella denitrificans (strain OS217 / ATCC BAA-1090 / DSM 15013)</name>
    <dbReference type="NCBI Taxonomy" id="318161"/>
    <lineage>
        <taxon>Bacteria</taxon>
        <taxon>Pseudomonadati</taxon>
        <taxon>Pseudomonadota</taxon>
        <taxon>Gammaproteobacteria</taxon>
        <taxon>Alteromonadales</taxon>
        <taxon>Shewanellaceae</taxon>
        <taxon>Shewanella</taxon>
    </lineage>
</organism>
<dbReference type="eggNOG" id="COG0812">
    <property type="taxonomic scope" value="Bacteria"/>
</dbReference>
<dbReference type="GO" id="GO:0071949">
    <property type="term" value="F:FAD binding"/>
    <property type="evidence" value="ECO:0007669"/>
    <property type="project" value="InterPro"/>
</dbReference>
<dbReference type="SUPFAM" id="SSF56176">
    <property type="entry name" value="FAD-binding/transporter-associated domain-like"/>
    <property type="match status" value="1"/>
</dbReference>
<dbReference type="Pfam" id="PF02873">
    <property type="entry name" value="MurB_C"/>
    <property type="match status" value="1"/>
</dbReference>
<keyword evidence="10 20" id="KW-0285">Flavoprotein</keyword>
<keyword evidence="11 20" id="KW-0274">FAD</keyword>
<dbReference type="GO" id="GO:0008762">
    <property type="term" value="F:UDP-N-acetylmuramate dehydrogenase activity"/>
    <property type="evidence" value="ECO:0007669"/>
    <property type="project" value="UniProtKB-UniRule"/>
</dbReference>
<evidence type="ECO:0000256" key="13">
    <source>
        <dbReference type="ARBA" id="ARBA00022960"/>
    </source>
</evidence>
<proteinExistence type="inferred from homology"/>
<keyword evidence="17 20" id="KW-0961">Cell wall biogenesis/degradation</keyword>
<evidence type="ECO:0000256" key="19">
    <source>
        <dbReference type="ARBA" id="ARBA00048914"/>
    </source>
</evidence>
<dbReference type="NCBIfam" id="NF000755">
    <property type="entry name" value="PRK00046.1"/>
    <property type="match status" value="1"/>
</dbReference>
<dbReference type="InterPro" id="IPR006094">
    <property type="entry name" value="Oxid_FAD_bind_N"/>
</dbReference>
<evidence type="ECO:0000259" key="21">
    <source>
        <dbReference type="PROSITE" id="PS51387"/>
    </source>
</evidence>
<name>Q12SX6_SHEDO</name>
<dbReference type="HAMAP" id="MF_00037">
    <property type="entry name" value="MurB"/>
    <property type="match status" value="1"/>
</dbReference>
<comment type="subcellular location">
    <subcellularLocation>
        <location evidence="3 20">Cytoplasm</location>
    </subcellularLocation>
</comment>
<dbReference type="EC" id="1.3.1.98" evidence="6 20"/>
<comment type="pathway">
    <text evidence="4 20">Cell wall biogenesis; peptidoglycan biosynthesis.</text>
</comment>
<keyword evidence="8 20" id="KW-0963">Cytoplasm</keyword>
<evidence type="ECO:0000256" key="11">
    <source>
        <dbReference type="ARBA" id="ARBA00022827"/>
    </source>
</evidence>
<dbReference type="GO" id="GO:0005829">
    <property type="term" value="C:cytosol"/>
    <property type="evidence" value="ECO:0007669"/>
    <property type="project" value="TreeGrafter"/>
</dbReference>